<evidence type="ECO:0000313" key="1">
    <source>
        <dbReference type="EMBL" id="GJE92984.1"/>
    </source>
</evidence>
<keyword evidence="2" id="KW-1185">Reference proteome</keyword>
<comment type="caution">
    <text evidence="1">The sequence shown here is derived from an EMBL/GenBank/DDBJ whole genome shotgun (WGS) entry which is preliminary data.</text>
</comment>
<evidence type="ECO:0000313" key="2">
    <source>
        <dbReference type="Proteomes" id="UP000703269"/>
    </source>
</evidence>
<dbReference type="Proteomes" id="UP000703269">
    <property type="component" value="Unassembled WGS sequence"/>
</dbReference>
<proteinExistence type="predicted"/>
<protein>
    <recommendedName>
        <fullName evidence="3">F-box domain-containing protein</fullName>
    </recommendedName>
</protein>
<gene>
    <name evidence="1" type="ORF">PsYK624_091430</name>
</gene>
<accession>A0A9P3GEQ5</accession>
<name>A0A9P3GEQ5_9APHY</name>
<reference evidence="1 2" key="1">
    <citation type="submission" date="2021-08" db="EMBL/GenBank/DDBJ databases">
        <title>Draft Genome Sequence of Phanerochaete sordida strain YK-624.</title>
        <authorList>
            <person name="Mori T."/>
            <person name="Dohra H."/>
            <person name="Suzuki T."/>
            <person name="Kawagishi H."/>
            <person name="Hirai H."/>
        </authorList>
    </citation>
    <scope>NUCLEOTIDE SEQUENCE [LARGE SCALE GENOMIC DNA]</scope>
    <source>
        <strain evidence="1 2">YK-624</strain>
    </source>
</reference>
<sequence>MIIDHVAYTDDFDEFPTIPLTDLASCSLTCRGWLDRSSHHLFRRLRFQASSTEPSMEEGEKAYERLETLMLAATQSRRLTTYITGASIWWSVGMPPTVIMVDTIVLAFPNLAYLRFQNSPSPDLSISELRTRKHYSVKCFDLWMRRGQYTSQNWIFEYLRLFQRVDHLRIVAASRLDETEYLPRSSHLHVKHLELCESAFDILRALKRTLALSSLTSLTIDWPSSWDPEIVSIYTLDQFLETCSATLTHFSLSCETQRRPHWKSPKPTRLENLSKCNKLVSVKLNIIEAWEFEEIYDDLLRWMPTSIRRICFTADSPIPPSERRRGPDLIYWPALAEWVASRPALERVDVLVDVISQHFADDDPTTEALRADPPRCAAMERRMIERDFGWVEAQYKSMRNYMSRNDRRKVNVLLNLMLRRKLCRDEGRRVVTLQLDTRQGKVLRFGP</sequence>
<organism evidence="1 2">
    <name type="scientific">Phanerochaete sordida</name>
    <dbReference type="NCBI Taxonomy" id="48140"/>
    <lineage>
        <taxon>Eukaryota</taxon>
        <taxon>Fungi</taxon>
        <taxon>Dikarya</taxon>
        <taxon>Basidiomycota</taxon>
        <taxon>Agaricomycotina</taxon>
        <taxon>Agaricomycetes</taxon>
        <taxon>Polyporales</taxon>
        <taxon>Phanerochaetaceae</taxon>
        <taxon>Phanerochaete</taxon>
    </lineage>
</organism>
<dbReference type="EMBL" id="BPQB01000029">
    <property type="protein sequence ID" value="GJE92984.1"/>
    <property type="molecule type" value="Genomic_DNA"/>
</dbReference>
<dbReference type="AlphaFoldDB" id="A0A9P3GEQ5"/>
<evidence type="ECO:0008006" key="3">
    <source>
        <dbReference type="Google" id="ProtNLM"/>
    </source>
</evidence>